<dbReference type="AlphaFoldDB" id="A0AAP0C4C8"/>
<comment type="caution">
    <text evidence="2">The sequence shown here is derived from an EMBL/GenBank/DDBJ whole genome shotgun (WGS) entry which is preliminary data.</text>
</comment>
<evidence type="ECO:0000313" key="3">
    <source>
        <dbReference type="Proteomes" id="UP001418222"/>
    </source>
</evidence>
<dbReference type="Proteomes" id="UP001418222">
    <property type="component" value="Unassembled WGS sequence"/>
</dbReference>
<dbReference type="EMBL" id="JBBWWQ010000001">
    <property type="protein sequence ID" value="KAK8957444.1"/>
    <property type="molecule type" value="Genomic_DNA"/>
</dbReference>
<protein>
    <submittedName>
        <fullName evidence="2">Uncharacterized protein</fullName>
    </submittedName>
</protein>
<name>A0AAP0C4C8_9ASPA</name>
<proteinExistence type="predicted"/>
<gene>
    <name evidence="2" type="ORF">KSP39_PZI001053</name>
</gene>
<keyword evidence="3" id="KW-1185">Reference proteome</keyword>
<reference evidence="2 3" key="1">
    <citation type="journal article" date="2022" name="Nat. Plants">
        <title>Genomes of leafy and leafless Platanthera orchids illuminate the evolution of mycoheterotrophy.</title>
        <authorList>
            <person name="Li M.H."/>
            <person name="Liu K.W."/>
            <person name="Li Z."/>
            <person name="Lu H.C."/>
            <person name="Ye Q.L."/>
            <person name="Zhang D."/>
            <person name="Wang J.Y."/>
            <person name="Li Y.F."/>
            <person name="Zhong Z.M."/>
            <person name="Liu X."/>
            <person name="Yu X."/>
            <person name="Liu D.K."/>
            <person name="Tu X.D."/>
            <person name="Liu B."/>
            <person name="Hao Y."/>
            <person name="Liao X.Y."/>
            <person name="Jiang Y.T."/>
            <person name="Sun W.H."/>
            <person name="Chen J."/>
            <person name="Chen Y.Q."/>
            <person name="Ai Y."/>
            <person name="Zhai J.W."/>
            <person name="Wu S.S."/>
            <person name="Zhou Z."/>
            <person name="Hsiao Y.Y."/>
            <person name="Wu W.L."/>
            <person name="Chen Y.Y."/>
            <person name="Lin Y.F."/>
            <person name="Hsu J.L."/>
            <person name="Li C.Y."/>
            <person name="Wang Z.W."/>
            <person name="Zhao X."/>
            <person name="Zhong W.Y."/>
            <person name="Ma X.K."/>
            <person name="Ma L."/>
            <person name="Huang J."/>
            <person name="Chen G.Z."/>
            <person name="Huang M.Z."/>
            <person name="Huang L."/>
            <person name="Peng D.H."/>
            <person name="Luo Y.B."/>
            <person name="Zou S.Q."/>
            <person name="Chen S.P."/>
            <person name="Lan S."/>
            <person name="Tsai W.C."/>
            <person name="Van de Peer Y."/>
            <person name="Liu Z.J."/>
        </authorList>
    </citation>
    <scope>NUCLEOTIDE SEQUENCE [LARGE SCALE GENOMIC DNA]</scope>
    <source>
        <strain evidence="2">Lor287</strain>
    </source>
</reference>
<feature type="region of interest" description="Disordered" evidence="1">
    <location>
        <begin position="104"/>
        <end position="148"/>
    </location>
</feature>
<evidence type="ECO:0000313" key="2">
    <source>
        <dbReference type="EMBL" id="KAK8957444.1"/>
    </source>
</evidence>
<organism evidence="2 3">
    <name type="scientific">Platanthera zijinensis</name>
    <dbReference type="NCBI Taxonomy" id="2320716"/>
    <lineage>
        <taxon>Eukaryota</taxon>
        <taxon>Viridiplantae</taxon>
        <taxon>Streptophyta</taxon>
        <taxon>Embryophyta</taxon>
        <taxon>Tracheophyta</taxon>
        <taxon>Spermatophyta</taxon>
        <taxon>Magnoliopsida</taxon>
        <taxon>Liliopsida</taxon>
        <taxon>Asparagales</taxon>
        <taxon>Orchidaceae</taxon>
        <taxon>Orchidoideae</taxon>
        <taxon>Orchideae</taxon>
        <taxon>Orchidinae</taxon>
        <taxon>Platanthera</taxon>
    </lineage>
</organism>
<accession>A0AAP0C4C8</accession>
<sequence length="236" mass="26716">MAGSPVHVCLPLDHERINSSTTAQIAVLIDHFDGDFKFSLPWEERADSVFKSAKLNAVKAAIVVFLAGSRLDIDHYIPLLPSLDDLARQETVLLVPTNLPQTSRGLTLTQRERRKEITSKRKEEGDPAADYSSSKSLGLRDFGKSQKDLPRNPMMRWYHKSKHFRLSTTFPSWKSFMISLHSHVATSALYEKRNLRNLQGIPPAELPLLAAQAHANSLITSHYMGYRTRDPLRENE</sequence>
<feature type="compositionally biased region" description="Basic and acidic residues" evidence="1">
    <location>
        <begin position="110"/>
        <end position="125"/>
    </location>
</feature>
<evidence type="ECO:0000256" key="1">
    <source>
        <dbReference type="SAM" id="MobiDB-lite"/>
    </source>
</evidence>